<accession>A0ABN1FW44</accession>
<sequence length="214" mass="21936">MLFDCDGVLADSEGLVNRLVAEELTARGWPISAEQCRETFLGMALPAMLPVIEARVGRLPARWPEMLSVRIAAAMCREAEPVPGALEAVRAVAGAGLPVAVASNSARAELDAKLDRLGLAAFFAGRVFSFEDVARPKPAPDIYLAAALACGAAPGDCVVVEDSLLGVRAGVRAGCRVLGLTRESDASVLAAAGAEPFAAMAALPELLGLAAVAG</sequence>
<organism evidence="5 6">
    <name type="scientific">Craurococcus roseus</name>
    <dbReference type="NCBI Taxonomy" id="77585"/>
    <lineage>
        <taxon>Bacteria</taxon>
        <taxon>Pseudomonadati</taxon>
        <taxon>Pseudomonadota</taxon>
        <taxon>Alphaproteobacteria</taxon>
        <taxon>Acetobacterales</taxon>
        <taxon>Acetobacteraceae</taxon>
        <taxon>Craurococcus</taxon>
    </lineage>
</organism>
<evidence type="ECO:0000313" key="6">
    <source>
        <dbReference type="Proteomes" id="UP001501588"/>
    </source>
</evidence>
<dbReference type="SFLD" id="SFLDG01135">
    <property type="entry name" value="C1.5.6:_HAD__Beta-PGM__Phospha"/>
    <property type="match status" value="1"/>
</dbReference>
<keyword evidence="6" id="KW-1185">Reference proteome</keyword>
<evidence type="ECO:0000313" key="5">
    <source>
        <dbReference type="EMBL" id="GAA0598645.1"/>
    </source>
</evidence>
<dbReference type="Gene3D" id="3.40.50.1000">
    <property type="entry name" value="HAD superfamily/HAD-like"/>
    <property type="match status" value="1"/>
</dbReference>
<keyword evidence="4" id="KW-0460">Magnesium</keyword>
<dbReference type="InterPro" id="IPR036412">
    <property type="entry name" value="HAD-like_sf"/>
</dbReference>
<evidence type="ECO:0000256" key="1">
    <source>
        <dbReference type="ARBA" id="ARBA00001946"/>
    </source>
</evidence>
<dbReference type="Pfam" id="PF00702">
    <property type="entry name" value="Hydrolase"/>
    <property type="match status" value="1"/>
</dbReference>
<dbReference type="PANTHER" id="PTHR46193">
    <property type="entry name" value="6-PHOSPHOGLUCONATE PHOSPHATASE"/>
    <property type="match status" value="1"/>
</dbReference>
<dbReference type="InterPro" id="IPR006439">
    <property type="entry name" value="HAD-SF_hydro_IA"/>
</dbReference>
<protein>
    <submittedName>
        <fullName evidence="5">HAD family phosphatase</fullName>
    </submittedName>
</protein>
<name>A0ABN1FW44_9PROT</name>
<dbReference type="InterPro" id="IPR051600">
    <property type="entry name" value="Beta-PGM-like"/>
</dbReference>
<dbReference type="InterPro" id="IPR023214">
    <property type="entry name" value="HAD_sf"/>
</dbReference>
<proteinExistence type="inferred from homology"/>
<dbReference type="InterPro" id="IPR023198">
    <property type="entry name" value="PGP-like_dom2"/>
</dbReference>
<reference evidence="5 6" key="1">
    <citation type="journal article" date="2019" name="Int. J. Syst. Evol. Microbiol.">
        <title>The Global Catalogue of Microorganisms (GCM) 10K type strain sequencing project: providing services to taxonomists for standard genome sequencing and annotation.</title>
        <authorList>
            <consortium name="The Broad Institute Genomics Platform"/>
            <consortium name="The Broad Institute Genome Sequencing Center for Infectious Disease"/>
            <person name="Wu L."/>
            <person name="Ma J."/>
        </authorList>
    </citation>
    <scope>NUCLEOTIDE SEQUENCE [LARGE SCALE GENOMIC DNA]</scope>
    <source>
        <strain evidence="5 6">JCM 9933</strain>
    </source>
</reference>
<evidence type="ECO:0000256" key="2">
    <source>
        <dbReference type="ARBA" id="ARBA00006171"/>
    </source>
</evidence>
<dbReference type="NCBIfam" id="TIGR01509">
    <property type="entry name" value="HAD-SF-IA-v3"/>
    <property type="match status" value="1"/>
</dbReference>
<comment type="cofactor">
    <cofactor evidence="1">
        <name>Mg(2+)</name>
        <dbReference type="ChEBI" id="CHEBI:18420"/>
    </cofactor>
</comment>
<dbReference type="Proteomes" id="UP001501588">
    <property type="component" value="Unassembled WGS sequence"/>
</dbReference>
<comment type="similarity">
    <text evidence="2">Belongs to the HAD-like hydrolase superfamily. CbbY/CbbZ/Gph/YieH family.</text>
</comment>
<dbReference type="SUPFAM" id="SSF56784">
    <property type="entry name" value="HAD-like"/>
    <property type="match status" value="1"/>
</dbReference>
<dbReference type="PANTHER" id="PTHR46193:SF10">
    <property type="entry name" value="6-PHOSPHOGLUCONATE PHOSPHATASE"/>
    <property type="match status" value="1"/>
</dbReference>
<gene>
    <name evidence="5" type="ORF">GCM10009416_41000</name>
</gene>
<comment type="caution">
    <text evidence="5">The sequence shown here is derived from an EMBL/GenBank/DDBJ whole genome shotgun (WGS) entry which is preliminary data.</text>
</comment>
<dbReference type="Gene3D" id="1.10.150.240">
    <property type="entry name" value="Putative phosphatase, domain 2"/>
    <property type="match status" value="1"/>
</dbReference>
<dbReference type="SFLD" id="SFLDS00003">
    <property type="entry name" value="Haloacid_Dehalogenase"/>
    <property type="match status" value="1"/>
</dbReference>
<dbReference type="EMBL" id="BAAAFZ010000068">
    <property type="protein sequence ID" value="GAA0598645.1"/>
    <property type="molecule type" value="Genomic_DNA"/>
</dbReference>
<evidence type="ECO:0000256" key="4">
    <source>
        <dbReference type="ARBA" id="ARBA00022842"/>
    </source>
</evidence>
<evidence type="ECO:0000256" key="3">
    <source>
        <dbReference type="ARBA" id="ARBA00022723"/>
    </source>
</evidence>
<dbReference type="SFLD" id="SFLDG01129">
    <property type="entry name" value="C1.5:_HAD__Beta-PGM__Phosphata"/>
    <property type="match status" value="1"/>
</dbReference>
<keyword evidence="3" id="KW-0479">Metal-binding</keyword>